<feature type="binding site" evidence="6">
    <location>
        <begin position="376"/>
        <end position="378"/>
    </location>
    <ligand>
        <name>FAD</name>
        <dbReference type="ChEBI" id="CHEBI:57692"/>
    </ligand>
</feature>
<evidence type="ECO:0000256" key="2">
    <source>
        <dbReference type="ARBA" id="ARBA00017881"/>
    </source>
</evidence>
<dbReference type="Gene3D" id="1.25.40.80">
    <property type="match status" value="1"/>
</dbReference>
<dbReference type="Pfam" id="PF03441">
    <property type="entry name" value="FAD_binding_7"/>
    <property type="match status" value="1"/>
</dbReference>
<keyword evidence="3 6" id="KW-0285">Flavoprotein</keyword>
<evidence type="ECO:0000256" key="5">
    <source>
        <dbReference type="ARBA" id="ARBA00022991"/>
    </source>
</evidence>
<evidence type="ECO:0000256" key="4">
    <source>
        <dbReference type="ARBA" id="ARBA00022827"/>
    </source>
</evidence>
<comment type="cofactor">
    <cofactor evidence="7">
        <name>(6R)-5,10-methylene-5,6,7,8-tetrahydrofolate</name>
        <dbReference type="ChEBI" id="CHEBI:15636"/>
    </cofactor>
    <text evidence="7">Binds 1 5,10-methenyltetrahydrofolate (MTHF) per subunit.</text>
</comment>
<dbReference type="STRING" id="463301.SAMN04487955_11060"/>
<proteinExistence type="inferred from homology"/>
<dbReference type="GO" id="GO:0071949">
    <property type="term" value="F:FAD binding"/>
    <property type="evidence" value="ECO:0007669"/>
    <property type="project" value="TreeGrafter"/>
</dbReference>
<dbReference type="Proteomes" id="UP000198693">
    <property type="component" value="Unassembled WGS sequence"/>
</dbReference>
<evidence type="ECO:0000313" key="9">
    <source>
        <dbReference type="EMBL" id="SFU83585.1"/>
    </source>
</evidence>
<feature type="domain" description="Photolyase/cryptochrome alpha/beta" evidence="8">
    <location>
        <begin position="2"/>
        <end position="135"/>
    </location>
</feature>
<dbReference type="GO" id="GO:0003677">
    <property type="term" value="F:DNA binding"/>
    <property type="evidence" value="ECO:0007669"/>
    <property type="project" value="TreeGrafter"/>
</dbReference>
<dbReference type="GO" id="GO:0003904">
    <property type="term" value="F:deoxyribodipyrimidine photo-lyase activity"/>
    <property type="evidence" value="ECO:0007669"/>
    <property type="project" value="TreeGrafter"/>
</dbReference>
<keyword evidence="9" id="KW-0456">Lyase</keyword>
<feature type="binding site" evidence="6">
    <location>
        <begin position="246"/>
        <end position="250"/>
    </location>
    <ligand>
        <name>FAD</name>
        <dbReference type="ChEBI" id="CHEBI:57692"/>
    </ligand>
</feature>
<dbReference type="SUPFAM" id="SSF52425">
    <property type="entry name" value="Cryptochrome/photolyase, N-terminal domain"/>
    <property type="match status" value="1"/>
</dbReference>
<dbReference type="InterPro" id="IPR014729">
    <property type="entry name" value="Rossmann-like_a/b/a_fold"/>
</dbReference>
<dbReference type="InterPro" id="IPR014133">
    <property type="entry name" value="Cry_DASH"/>
</dbReference>
<keyword evidence="4 6" id="KW-0274">FAD</keyword>
<dbReference type="Gene3D" id="3.40.50.620">
    <property type="entry name" value="HUPs"/>
    <property type="match status" value="1"/>
</dbReference>
<dbReference type="PROSITE" id="PS51645">
    <property type="entry name" value="PHR_CRY_ALPHA_BETA"/>
    <property type="match status" value="1"/>
</dbReference>
<dbReference type="AlphaFoldDB" id="A0A1I7JEK4"/>
<comment type="similarity">
    <text evidence="1 7">Belongs to the DNA photolyase class-1 family.</text>
</comment>
<dbReference type="InterPro" id="IPR002081">
    <property type="entry name" value="Cryptochrome/DNA_photolyase_1"/>
</dbReference>
<evidence type="ECO:0000256" key="7">
    <source>
        <dbReference type="RuleBase" id="RU367151"/>
    </source>
</evidence>
<keyword evidence="10" id="KW-1185">Reference proteome</keyword>
<sequence>MSTQIAWFRRDLRLADNPLVRFAVPPEQLLCVYVLDERWLTTLPATGKPRMGPARLRFLWECLIELRGELLKRGNDLLVRIGDPVAVVVELAETLGASAVRVRRDAGDEEAWAVDALTERLAGRTEVVSLDAGLLFDEVALPTSVAALPASFSAFRRRAEQQWAVSAAEPAPLTLPLWPRGAARGLPPLHEVCALSSAWRSDPRGQFRFEGGEAAGLARLEYYLWQSNAVARYKTTRNGLRGADFSTRLSPWLAHGCLSARQVHDAVRAWEAEQGTCASSDWVILELLWRDYFHWAGRQEGPALFGGLVLPSAGPAFTAWCQARTGVPFVDAAMLELEATGWLSNRARQNVASFLAKDLGVDWRLGAAWFEHCLVDFDVASNWGNWRYVAGVGRDPRDRWFHVLRQAEQYDGEGDYVAHWQPALRELPAGRERHQPWRVAPQCFPVPQVVPAAWQDRLLGDDEAFESDD</sequence>
<dbReference type="InterPro" id="IPR036134">
    <property type="entry name" value="Crypto/Photolyase_FAD-like_sf"/>
</dbReference>
<gene>
    <name evidence="9" type="ORF">SAMN04487955_11060</name>
</gene>
<name>A0A1I7JEK4_9GAMM</name>
<comment type="cofactor">
    <cofactor evidence="6 7">
        <name>FAD</name>
        <dbReference type="ChEBI" id="CHEBI:57692"/>
    </cofactor>
    <text evidence="6 7">Binds 1 FAD per subunit.</text>
</comment>
<dbReference type="RefSeq" id="WP_089796614.1">
    <property type="nucleotide sequence ID" value="NZ_FPBP01000010.1"/>
</dbReference>
<dbReference type="GO" id="GO:0000719">
    <property type="term" value="P:photoreactive repair"/>
    <property type="evidence" value="ECO:0007669"/>
    <property type="project" value="TreeGrafter"/>
</dbReference>
<dbReference type="PANTHER" id="PTHR11455:SF22">
    <property type="entry name" value="CRYPTOCHROME DASH"/>
    <property type="match status" value="1"/>
</dbReference>
<dbReference type="InterPro" id="IPR036155">
    <property type="entry name" value="Crypto/Photolyase_N_sf"/>
</dbReference>
<feature type="binding site" evidence="6">
    <location>
        <position position="233"/>
    </location>
    <ligand>
        <name>FAD</name>
        <dbReference type="ChEBI" id="CHEBI:57692"/>
    </ligand>
</feature>
<evidence type="ECO:0000313" key="10">
    <source>
        <dbReference type="Proteomes" id="UP000198693"/>
    </source>
</evidence>
<dbReference type="EMBL" id="FPBP01000010">
    <property type="protein sequence ID" value="SFU83585.1"/>
    <property type="molecule type" value="Genomic_DNA"/>
</dbReference>
<protein>
    <recommendedName>
        <fullName evidence="2 7">Cryptochrome DASH</fullName>
    </recommendedName>
</protein>
<dbReference type="PANTHER" id="PTHR11455">
    <property type="entry name" value="CRYPTOCHROME"/>
    <property type="match status" value="1"/>
</dbReference>
<dbReference type="OrthoDB" id="9772484at2"/>
<dbReference type="InterPro" id="IPR006050">
    <property type="entry name" value="DNA_photolyase_N"/>
</dbReference>
<dbReference type="SUPFAM" id="SSF48173">
    <property type="entry name" value="Cryptochrome/photolyase FAD-binding domain"/>
    <property type="match status" value="1"/>
</dbReference>
<dbReference type="InterPro" id="IPR005101">
    <property type="entry name" value="Cryptochr/Photolyase_FAD-bd"/>
</dbReference>
<evidence type="ECO:0000256" key="1">
    <source>
        <dbReference type="ARBA" id="ARBA00005862"/>
    </source>
</evidence>
<keyword evidence="5 7" id="KW-0157">Chromophore</keyword>
<dbReference type="NCBIfam" id="TIGR02765">
    <property type="entry name" value="crypto_DASH"/>
    <property type="match status" value="1"/>
</dbReference>
<comment type="function">
    <text evidence="7">May have a photoreceptor function.</text>
</comment>
<evidence type="ECO:0000256" key="6">
    <source>
        <dbReference type="PIRSR" id="PIRSR602081-1"/>
    </source>
</evidence>
<dbReference type="PRINTS" id="PR00147">
    <property type="entry name" value="DNAPHOTLYASE"/>
</dbReference>
<evidence type="ECO:0000256" key="3">
    <source>
        <dbReference type="ARBA" id="ARBA00022630"/>
    </source>
</evidence>
<organism evidence="9 10">
    <name type="scientific">Halomonas korlensis</name>
    <dbReference type="NCBI Taxonomy" id="463301"/>
    <lineage>
        <taxon>Bacteria</taxon>
        <taxon>Pseudomonadati</taxon>
        <taxon>Pseudomonadota</taxon>
        <taxon>Gammaproteobacteria</taxon>
        <taxon>Oceanospirillales</taxon>
        <taxon>Halomonadaceae</taxon>
        <taxon>Halomonas</taxon>
    </lineage>
</organism>
<dbReference type="Gene3D" id="1.10.579.10">
    <property type="entry name" value="DNA Cyclobutane Dipyrimidine Photolyase, subunit A, domain 3"/>
    <property type="match status" value="1"/>
</dbReference>
<reference evidence="10" key="1">
    <citation type="submission" date="2016-10" db="EMBL/GenBank/DDBJ databases">
        <authorList>
            <person name="Varghese N."/>
            <person name="Submissions S."/>
        </authorList>
    </citation>
    <scope>NUCLEOTIDE SEQUENCE [LARGE SCALE GENOMIC DNA]</scope>
    <source>
        <strain evidence="10">CGMCC 1.6981</strain>
    </source>
</reference>
<evidence type="ECO:0000259" key="8">
    <source>
        <dbReference type="PROSITE" id="PS51645"/>
    </source>
</evidence>
<dbReference type="Pfam" id="PF00875">
    <property type="entry name" value="DNA_photolyase"/>
    <property type="match status" value="1"/>
</dbReference>
<accession>A0A1I7JEK4</accession>